<evidence type="ECO:0000256" key="1">
    <source>
        <dbReference type="SAM" id="Phobius"/>
    </source>
</evidence>
<keyword evidence="4" id="KW-1185">Reference proteome</keyword>
<dbReference type="Proteomes" id="UP001317742">
    <property type="component" value="Chromosome"/>
</dbReference>
<gene>
    <name evidence="3" type="ORF">SYK_23640</name>
</gene>
<accession>A0ABM8B348</accession>
<evidence type="ECO:0000313" key="3">
    <source>
        <dbReference type="EMBL" id="BDQ38004.1"/>
    </source>
</evidence>
<dbReference type="NCBIfam" id="NF033664">
    <property type="entry name" value="PACE_transport"/>
    <property type="match status" value="1"/>
</dbReference>
<reference evidence="3 4" key="1">
    <citation type="submission" date="2022-08" db="EMBL/GenBank/DDBJ databases">
        <title>Genome Sequence of the sulphate-reducing bacterium, Pseudodesulfovibrio sp. SYK.</title>
        <authorList>
            <person name="Kondo R."/>
            <person name="Kataoka T."/>
        </authorList>
    </citation>
    <scope>NUCLEOTIDE SEQUENCE [LARGE SCALE GENOMIC DNA]</scope>
    <source>
        <strain evidence="3 4">SYK</strain>
    </source>
</reference>
<name>A0ABM8B348_9BACT</name>
<keyword evidence="1" id="KW-1133">Transmembrane helix</keyword>
<dbReference type="InterPro" id="IPR007896">
    <property type="entry name" value="BTP_bacteria"/>
</dbReference>
<sequence length="107" mass="12345">MSMIISLTAMGCNYLFNIAFDHLLIKLGRRVNDRPPWLRAVHAVSFEASLLTITVPFVAWWLNLSLWAAFVTDIGFALFFLVYAYLYNWAYDVIFPMPADDPQPVIR</sequence>
<dbReference type="Pfam" id="PF05232">
    <property type="entry name" value="BTP"/>
    <property type="match status" value="1"/>
</dbReference>
<keyword evidence="1" id="KW-0472">Membrane</keyword>
<dbReference type="EMBL" id="AP026709">
    <property type="protein sequence ID" value="BDQ38004.1"/>
    <property type="molecule type" value="Genomic_DNA"/>
</dbReference>
<keyword evidence="1" id="KW-0812">Transmembrane</keyword>
<feature type="transmembrane region" description="Helical" evidence="1">
    <location>
        <begin position="37"/>
        <end position="61"/>
    </location>
</feature>
<protein>
    <recommendedName>
        <fullName evidence="2">Chlorhexidine efflux transporter domain-containing protein</fullName>
    </recommendedName>
</protein>
<feature type="domain" description="Chlorhexidine efflux transporter" evidence="2">
    <location>
        <begin position="34"/>
        <end position="96"/>
    </location>
</feature>
<dbReference type="InterPro" id="IPR058208">
    <property type="entry name" value="PACE"/>
</dbReference>
<evidence type="ECO:0000259" key="2">
    <source>
        <dbReference type="Pfam" id="PF05232"/>
    </source>
</evidence>
<organism evidence="3 4">
    <name type="scientific">Pseudodesulfovibrio nedwellii</name>
    <dbReference type="NCBI Taxonomy" id="2973072"/>
    <lineage>
        <taxon>Bacteria</taxon>
        <taxon>Pseudomonadati</taxon>
        <taxon>Thermodesulfobacteriota</taxon>
        <taxon>Desulfovibrionia</taxon>
        <taxon>Desulfovibrionales</taxon>
        <taxon>Desulfovibrionaceae</taxon>
    </lineage>
</organism>
<feature type="transmembrane region" description="Helical" evidence="1">
    <location>
        <begin position="67"/>
        <end position="87"/>
    </location>
</feature>
<proteinExistence type="predicted"/>
<evidence type="ECO:0000313" key="4">
    <source>
        <dbReference type="Proteomes" id="UP001317742"/>
    </source>
</evidence>